<evidence type="ECO:0000313" key="4">
    <source>
        <dbReference type="Proteomes" id="UP000825799"/>
    </source>
</evidence>
<evidence type="ECO:0000256" key="2">
    <source>
        <dbReference type="SAM" id="Phobius"/>
    </source>
</evidence>
<dbReference type="InterPro" id="IPR019734">
    <property type="entry name" value="TPR_rpt"/>
</dbReference>
<feature type="repeat" description="TPR" evidence="1">
    <location>
        <begin position="220"/>
        <end position="253"/>
    </location>
</feature>
<protein>
    <submittedName>
        <fullName evidence="3">Tetratricopeptide repeat protein</fullName>
    </submittedName>
</protein>
<accession>A0ABX8W8Y8</accession>
<dbReference type="Proteomes" id="UP000825799">
    <property type="component" value="Chromosome"/>
</dbReference>
<keyword evidence="4" id="KW-1185">Reference proteome</keyword>
<dbReference type="Pfam" id="PF14559">
    <property type="entry name" value="TPR_19"/>
    <property type="match status" value="2"/>
</dbReference>
<organism evidence="3 4">
    <name type="scientific">Devosia salina</name>
    <dbReference type="NCBI Taxonomy" id="2860336"/>
    <lineage>
        <taxon>Bacteria</taxon>
        <taxon>Pseudomonadati</taxon>
        <taxon>Pseudomonadota</taxon>
        <taxon>Alphaproteobacteria</taxon>
        <taxon>Hyphomicrobiales</taxon>
        <taxon>Devosiaceae</taxon>
        <taxon>Devosia</taxon>
    </lineage>
</organism>
<feature type="transmembrane region" description="Helical" evidence="2">
    <location>
        <begin position="20"/>
        <end position="39"/>
    </location>
</feature>
<dbReference type="PROSITE" id="PS50005">
    <property type="entry name" value="TPR"/>
    <property type="match status" value="1"/>
</dbReference>
<dbReference type="Gene3D" id="1.25.40.10">
    <property type="entry name" value="Tetratricopeptide repeat domain"/>
    <property type="match status" value="1"/>
</dbReference>
<sequence>MNQVQPQQGLSLTRVDAGLATLRTMMINIGFFAATLLLVPTMGVQIIRNPVVIEPIAVPQALADRGMTSSVAANRVWDGLQDYSRTAALARQTLVAVPDSQLVEFTLPGSTLSIDAVLKQVREFLGIQETHITGEITCQTADCAPTGQRLRLRVVRGTAEMIDMPPMGTTVPAQYFRDAAGAVFDVLDPLVGAAARAVDDPEGAVARAHRIAAAGGPDAPWAHALMGDIALAGDDISAATEHYQAAIAINPNLSQARLGLARAGLAAGDIEAAEAQVALMPEDGGLLSQTLLLRAEIALARSDARAAEAAARAAAQADPLSPQPPIRVAQIAQSTGNDEAARVAYAEALALDPGAAEALSGLSELHRAAGDLAAAETLLKDWADYAPDSAEALRALIAIRVERIDLAGAADAYARLAEVTSLTVEEVLARADLLVQLNRKAEAADVLSPLALGDLPEPRAVLALARLHEQAGRAERARGLYERYLSLGTDLPERAAAESALEQLAD</sequence>
<keyword evidence="1" id="KW-0802">TPR repeat</keyword>
<reference evidence="3 4" key="1">
    <citation type="submission" date="2021-08" db="EMBL/GenBank/DDBJ databases">
        <title>Devosia salina sp. nov., isolated from the South China Sea sediment.</title>
        <authorList>
            <person name="Zhou Z."/>
        </authorList>
    </citation>
    <scope>NUCLEOTIDE SEQUENCE [LARGE SCALE GENOMIC DNA]</scope>
    <source>
        <strain evidence="3 4">SCS-3</strain>
    </source>
</reference>
<dbReference type="RefSeq" id="WP_220303921.1">
    <property type="nucleotide sequence ID" value="NZ_CP080590.1"/>
</dbReference>
<evidence type="ECO:0000256" key="1">
    <source>
        <dbReference type="PROSITE-ProRule" id="PRU00339"/>
    </source>
</evidence>
<dbReference type="SUPFAM" id="SSF48452">
    <property type="entry name" value="TPR-like"/>
    <property type="match status" value="2"/>
</dbReference>
<proteinExistence type="predicted"/>
<name>A0ABX8W8Y8_9HYPH</name>
<gene>
    <name evidence="3" type="ORF">K1X15_12350</name>
</gene>
<evidence type="ECO:0000313" key="3">
    <source>
        <dbReference type="EMBL" id="QYO75434.1"/>
    </source>
</evidence>
<keyword evidence="2" id="KW-0472">Membrane</keyword>
<dbReference type="InterPro" id="IPR011990">
    <property type="entry name" value="TPR-like_helical_dom_sf"/>
</dbReference>
<dbReference type="EMBL" id="CP080590">
    <property type="protein sequence ID" value="QYO75434.1"/>
    <property type="molecule type" value="Genomic_DNA"/>
</dbReference>
<dbReference type="SMART" id="SM00028">
    <property type="entry name" value="TPR"/>
    <property type="match status" value="5"/>
</dbReference>
<keyword evidence="2" id="KW-1133">Transmembrane helix</keyword>
<keyword evidence="2" id="KW-0812">Transmembrane</keyword>